<keyword evidence="3" id="KW-1185">Reference proteome</keyword>
<proteinExistence type="predicted"/>
<feature type="domain" description="Rhamnogalacturonase A/B/Epimerase-like pectate lyase" evidence="1">
    <location>
        <begin position="2"/>
        <end position="66"/>
    </location>
</feature>
<dbReference type="InterPro" id="IPR024535">
    <property type="entry name" value="RHGA/B-epi-like_pectate_lyase"/>
</dbReference>
<reference evidence="2 3" key="1">
    <citation type="submission" date="2023-07" db="EMBL/GenBank/DDBJ databases">
        <title>Comparative genomics of wheat-associated soil bacteria to identify genetic determinants of phenazine resistance.</title>
        <authorList>
            <person name="Mouncey N."/>
        </authorList>
    </citation>
    <scope>NUCLEOTIDE SEQUENCE [LARGE SCALE GENOMIC DNA]</scope>
    <source>
        <strain evidence="2 3">W4I9-1</strain>
    </source>
</reference>
<gene>
    <name evidence="2" type="ORF">QFZ53_000405</name>
</gene>
<comment type="caution">
    <text evidence="2">The sequence shown here is derived from an EMBL/GenBank/DDBJ whole genome shotgun (WGS) entry which is preliminary data.</text>
</comment>
<dbReference type="RefSeq" id="WP_307292980.1">
    <property type="nucleotide sequence ID" value="NZ_JAUSXV010000001.1"/>
</dbReference>
<sequence length="516" mass="54541">MFDVRDYGAIGDGVADDSAAFVAALAAGDAYMPEGTYRLGSTVAIPAGRQLMGSGAKTTTILVTTDITALTWAGGQAESLRNFRLRSWYVGNRTAWDIDVTNPVKTVFEDIEIDGATGMTGNCGIRMRGDNSRPGEAHFMPQLSRVWIRNGRLVVNQVSDGHVSDSFIWSNNNTDVAAVDFSNIADGWSFSNVDTVPGTGDGSSYSFTNVHNIVINGGYSDGSYVDIMTGYGIKAVNSGQLFVAGWRTYNLGKSGIHLTNTHNCSFSAVGFQQGNKADGGYPDIELVASTGNTFLGTEHSQPAAHAAKGQIYREDAASTHNSFDYAAIVTVSGNQYATPYFQGNATTIGASCRPRSLWTRHASAPNFQVPPASLLTIPSPSPWPAANTVIAHRMHIQVGAVYSLAQFRVDSGSGNMQIALLKIGAGGAWTRPLNSGTVACTTGDKSQSMTAAYLDPGEYALALWCDNATAVLRYATNSGLVATRLTSEWVSAEGISASGVLTWGSPKYVGGLVLAN</sequence>
<name>A0AAW8ETM1_9MICO</name>
<dbReference type="Pfam" id="PF12708">
    <property type="entry name" value="Pect-lyase_RHGA_epim"/>
    <property type="match status" value="1"/>
</dbReference>
<accession>A0AAW8ETM1</accession>
<dbReference type="Gene3D" id="2.160.20.10">
    <property type="entry name" value="Single-stranded right-handed beta-helix, Pectin lyase-like"/>
    <property type="match status" value="1"/>
</dbReference>
<dbReference type="SUPFAM" id="SSF51126">
    <property type="entry name" value="Pectin lyase-like"/>
    <property type="match status" value="1"/>
</dbReference>
<evidence type="ECO:0000313" key="2">
    <source>
        <dbReference type="EMBL" id="MDQ0646209.1"/>
    </source>
</evidence>
<evidence type="ECO:0000259" key="1">
    <source>
        <dbReference type="Pfam" id="PF12708"/>
    </source>
</evidence>
<organism evidence="2 3">
    <name type="scientific">Microbacterium natoriense</name>
    <dbReference type="NCBI Taxonomy" id="284570"/>
    <lineage>
        <taxon>Bacteria</taxon>
        <taxon>Bacillati</taxon>
        <taxon>Actinomycetota</taxon>
        <taxon>Actinomycetes</taxon>
        <taxon>Micrococcales</taxon>
        <taxon>Microbacteriaceae</taxon>
        <taxon>Microbacterium</taxon>
    </lineage>
</organism>
<dbReference type="InterPro" id="IPR012334">
    <property type="entry name" value="Pectin_lyas_fold"/>
</dbReference>
<dbReference type="InterPro" id="IPR011050">
    <property type="entry name" value="Pectin_lyase_fold/virulence"/>
</dbReference>
<dbReference type="Proteomes" id="UP001244427">
    <property type="component" value="Unassembled WGS sequence"/>
</dbReference>
<evidence type="ECO:0000313" key="3">
    <source>
        <dbReference type="Proteomes" id="UP001244427"/>
    </source>
</evidence>
<protein>
    <recommendedName>
        <fullName evidence="1">Rhamnogalacturonase A/B/Epimerase-like pectate lyase domain-containing protein</fullName>
    </recommendedName>
</protein>
<dbReference type="EMBL" id="JAUSXV010000001">
    <property type="protein sequence ID" value="MDQ0646209.1"/>
    <property type="molecule type" value="Genomic_DNA"/>
</dbReference>
<dbReference type="AlphaFoldDB" id="A0AAW8ETM1"/>